<dbReference type="Proteomes" id="UP000235786">
    <property type="component" value="Unassembled WGS sequence"/>
</dbReference>
<name>A0A2J6R1T8_HYAVF</name>
<feature type="domain" description="Heterokaryon incompatibility" evidence="1">
    <location>
        <begin position="47"/>
        <end position="131"/>
    </location>
</feature>
<evidence type="ECO:0000259" key="1">
    <source>
        <dbReference type="Pfam" id="PF06985"/>
    </source>
</evidence>
<dbReference type="Pfam" id="PF06985">
    <property type="entry name" value="HET"/>
    <property type="match status" value="1"/>
</dbReference>
<dbReference type="PANTHER" id="PTHR24148:SF77">
    <property type="entry name" value="HETEROKARYON INCOMPATIBILITY DOMAIN-CONTAINING PROTEIN"/>
    <property type="match status" value="1"/>
</dbReference>
<sequence length="134" mass="15396">MARFIYSPLKSAQKEIRLISLLPGLFDSDIKVEIFYEKLSEQYQPDYEALSYVWGSTEDPEILSIAYRNQHGDRTSPGSVGVVWIDAICINQDDIQERSLEVARMGFIYNKARQVIVWLGPHTENSELAIETLR</sequence>
<evidence type="ECO:0000313" key="3">
    <source>
        <dbReference type="Proteomes" id="UP000235786"/>
    </source>
</evidence>
<dbReference type="InterPro" id="IPR052895">
    <property type="entry name" value="HetReg/Transcr_Mod"/>
</dbReference>
<dbReference type="InterPro" id="IPR010730">
    <property type="entry name" value="HET"/>
</dbReference>
<evidence type="ECO:0000313" key="2">
    <source>
        <dbReference type="EMBL" id="PMD32475.1"/>
    </source>
</evidence>
<keyword evidence="3" id="KW-1185">Reference proteome</keyword>
<dbReference type="STRING" id="1149755.A0A2J6R1T8"/>
<gene>
    <name evidence="2" type="ORF">L207DRAFT_440717</name>
</gene>
<dbReference type="AlphaFoldDB" id="A0A2J6R1T8"/>
<dbReference type="PANTHER" id="PTHR24148">
    <property type="entry name" value="ANKYRIN REPEAT DOMAIN-CONTAINING PROTEIN 39 HOMOLOG-RELATED"/>
    <property type="match status" value="1"/>
</dbReference>
<reference evidence="2 3" key="1">
    <citation type="submission" date="2016-04" db="EMBL/GenBank/DDBJ databases">
        <title>A degradative enzymes factory behind the ericoid mycorrhizal symbiosis.</title>
        <authorList>
            <consortium name="DOE Joint Genome Institute"/>
            <person name="Martino E."/>
            <person name="Morin E."/>
            <person name="Grelet G."/>
            <person name="Kuo A."/>
            <person name="Kohler A."/>
            <person name="Daghino S."/>
            <person name="Barry K."/>
            <person name="Choi C."/>
            <person name="Cichocki N."/>
            <person name="Clum A."/>
            <person name="Copeland A."/>
            <person name="Hainaut M."/>
            <person name="Haridas S."/>
            <person name="Labutti K."/>
            <person name="Lindquist E."/>
            <person name="Lipzen A."/>
            <person name="Khouja H.-R."/>
            <person name="Murat C."/>
            <person name="Ohm R."/>
            <person name="Olson A."/>
            <person name="Spatafora J."/>
            <person name="Veneault-Fourrey C."/>
            <person name="Henrissat B."/>
            <person name="Grigoriev I."/>
            <person name="Martin F."/>
            <person name="Perotto S."/>
        </authorList>
    </citation>
    <scope>NUCLEOTIDE SEQUENCE [LARGE SCALE GENOMIC DNA]</scope>
    <source>
        <strain evidence="2 3">F</strain>
    </source>
</reference>
<protein>
    <submittedName>
        <fullName evidence="2">HET-domain-containing protein</fullName>
    </submittedName>
</protein>
<dbReference type="OrthoDB" id="2157530at2759"/>
<organism evidence="2 3">
    <name type="scientific">Hyaloscypha variabilis (strain UAMH 11265 / GT02V1 / F)</name>
    <name type="common">Meliniomyces variabilis</name>
    <dbReference type="NCBI Taxonomy" id="1149755"/>
    <lineage>
        <taxon>Eukaryota</taxon>
        <taxon>Fungi</taxon>
        <taxon>Dikarya</taxon>
        <taxon>Ascomycota</taxon>
        <taxon>Pezizomycotina</taxon>
        <taxon>Leotiomycetes</taxon>
        <taxon>Helotiales</taxon>
        <taxon>Hyaloscyphaceae</taxon>
        <taxon>Hyaloscypha</taxon>
        <taxon>Hyaloscypha variabilis</taxon>
    </lineage>
</organism>
<dbReference type="EMBL" id="KZ613959">
    <property type="protein sequence ID" value="PMD32475.1"/>
    <property type="molecule type" value="Genomic_DNA"/>
</dbReference>
<accession>A0A2J6R1T8</accession>
<proteinExistence type="predicted"/>